<name>A0A177WF16_BATDL</name>
<evidence type="ECO:0000313" key="13">
    <source>
        <dbReference type="Proteomes" id="UP000077115"/>
    </source>
</evidence>
<evidence type="ECO:0000256" key="5">
    <source>
        <dbReference type="ARBA" id="ARBA00022692"/>
    </source>
</evidence>
<evidence type="ECO:0000256" key="11">
    <source>
        <dbReference type="RuleBase" id="RU368034"/>
    </source>
</evidence>
<sequence length="192" mass="21686">MSSGAAVPPLQDLSPPNGFPHTIKYKRYLPARGPSGAVMILATIGIMSYGWCMVLDANQENRELLREKAYARIFLAPLLQAETDRDLVRRLDCLKGREAGMMKDRTDWSVLDLKAPVQGIGKGGVRDSAQSEPVYHTKRYVSPTYVYLPQDNKEDTSFSILSPQWWRGSTMSTKNLRYHNRADFTTEYPIGK</sequence>
<evidence type="ECO:0000256" key="10">
    <source>
        <dbReference type="ARBA" id="ARBA00023136"/>
    </source>
</evidence>
<reference evidence="12 13" key="1">
    <citation type="submission" date="2006-10" db="EMBL/GenBank/DDBJ databases">
        <title>The Genome Sequence of Batrachochytrium dendrobatidis JEL423.</title>
        <authorList>
            <consortium name="The Broad Institute Genome Sequencing Platform"/>
            <person name="Birren B."/>
            <person name="Lander E."/>
            <person name="Galagan J."/>
            <person name="Cuomo C."/>
            <person name="Devon K."/>
            <person name="Jaffe D."/>
            <person name="Butler J."/>
            <person name="Alvarez P."/>
            <person name="Gnerre S."/>
            <person name="Grabherr M."/>
            <person name="Kleber M."/>
            <person name="Mauceli E."/>
            <person name="Brockman W."/>
            <person name="Young S."/>
            <person name="LaButti K."/>
            <person name="Sykes S."/>
            <person name="DeCaprio D."/>
            <person name="Crawford M."/>
            <person name="Koehrsen M."/>
            <person name="Engels R."/>
            <person name="Montgomery P."/>
            <person name="Pearson M."/>
            <person name="Howarth C."/>
            <person name="Larson L."/>
            <person name="White J."/>
            <person name="O'Leary S."/>
            <person name="Kodira C."/>
            <person name="Zeng Q."/>
            <person name="Yandava C."/>
            <person name="Alvarado L."/>
            <person name="Longcore J."/>
            <person name="James T."/>
        </authorList>
    </citation>
    <scope>NUCLEOTIDE SEQUENCE [LARGE SCALE GENOMIC DNA]</scope>
    <source>
        <strain evidence="12 13">JEL423</strain>
    </source>
</reference>
<dbReference type="Pfam" id="PF06212">
    <property type="entry name" value="GRIM-19"/>
    <property type="match status" value="1"/>
</dbReference>
<dbReference type="Proteomes" id="UP000077115">
    <property type="component" value="Unassembled WGS sequence"/>
</dbReference>
<comment type="function">
    <text evidence="11">Complex I functions in the transfer of electrons from NADH to the respiratory chain. Accessory subunit of the mitochondrial membrane respiratory chain NADH dehydrogenase (Complex I), that is believed not to be involved in catalysis.</text>
</comment>
<dbReference type="GO" id="GO:0005743">
    <property type="term" value="C:mitochondrial inner membrane"/>
    <property type="evidence" value="ECO:0007669"/>
    <property type="project" value="UniProtKB-SubCell"/>
</dbReference>
<dbReference type="PANTHER" id="PTHR12966:SF0">
    <property type="entry name" value="NADH DEHYDROGENASE [UBIQUINONE] 1 ALPHA SUBCOMPLEX SUBUNIT 13"/>
    <property type="match status" value="1"/>
</dbReference>
<dbReference type="EMBL" id="DS022302">
    <property type="protein sequence ID" value="OAJ38707.1"/>
    <property type="molecule type" value="Genomic_DNA"/>
</dbReference>
<accession>A0A177WF16</accession>
<keyword evidence="6 11" id="KW-0999">Mitochondrion inner membrane</keyword>
<keyword evidence="3 11" id="KW-0813">Transport</keyword>
<keyword evidence="8 11" id="KW-1133">Transmembrane helix</keyword>
<evidence type="ECO:0000256" key="1">
    <source>
        <dbReference type="ARBA" id="ARBA00004298"/>
    </source>
</evidence>
<keyword evidence="9 11" id="KW-0496">Mitochondrion</keyword>
<reference evidence="12 13" key="2">
    <citation type="submission" date="2016-05" db="EMBL/GenBank/DDBJ databases">
        <title>Lineage-specific infection strategies underlie the spectrum of fungal disease in amphibians.</title>
        <authorList>
            <person name="Cuomo C.A."/>
            <person name="Farrer R.A."/>
            <person name="James T."/>
            <person name="Longcore J."/>
            <person name="Birren B."/>
        </authorList>
    </citation>
    <scope>NUCLEOTIDE SEQUENCE [LARGE SCALE GENOMIC DNA]</scope>
    <source>
        <strain evidence="12 13">JEL423</strain>
    </source>
</reference>
<evidence type="ECO:0000313" key="12">
    <source>
        <dbReference type="EMBL" id="OAJ38707.1"/>
    </source>
</evidence>
<organism evidence="12 13">
    <name type="scientific">Batrachochytrium dendrobatidis (strain JEL423)</name>
    <dbReference type="NCBI Taxonomy" id="403673"/>
    <lineage>
        <taxon>Eukaryota</taxon>
        <taxon>Fungi</taxon>
        <taxon>Fungi incertae sedis</taxon>
        <taxon>Chytridiomycota</taxon>
        <taxon>Chytridiomycota incertae sedis</taxon>
        <taxon>Chytridiomycetes</taxon>
        <taxon>Rhizophydiales</taxon>
        <taxon>Rhizophydiales incertae sedis</taxon>
        <taxon>Batrachochytrium</taxon>
    </lineage>
</organism>
<evidence type="ECO:0000256" key="2">
    <source>
        <dbReference type="ARBA" id="ARBA00007312"/>
    </source>
</evidence>
<dbReference type="PANTHER" id="PTHR12966">
    <property type="entry name" value="NADH DEHYDROGENASE UBIQUINONE 1 ALPHA SUBCOMPLEX SUBUNIT 13"/>
    <property type="match status" value="1"/>
</dbReference>
<evidence type="ECO:0000256" key="3">
    <source>
        <dbReference type="ARBA" id="ARBA00022448"/>
    </source>
</evidence>
<dbReference type="InterPro" id="IPR009346">
    <property type="entry name" value="GRIM-19"/>
</dbReference>
<dbReference type="AlphaFoldDB" id="A0A177WF16"/>
<comment type="subcellular location">
    <subcellularLocation>
        <location evidence="1 11">Mitochondrion inner membrane</location>
        <topology evidence="1 11">Single-pass membrane protein</topology>
        <orientation evidence="1 11">Matrix side</orientation>
    </subcellularLocation>
</comment>
<dbReference type="eggNOG" id="KOG3300">
    <property type="taxonomic scope" value="Eukaryota"/>
</dbReference>
<gene>
    <name evidence="12" type="ORF">BDEG_22614</name>
</gene>
<keyword evidence="5 11" id="KW-0812">Transmembrane</keyword>
<keyword evidence="7 11" id="KW-0249">Electron transport</keyword>
<protein>
    <recommendedName>
        <fullName evidence="11">NADH dehydrogenase [ubiquinone] 1 alpha subcomplex subunit 13</fullName>
    </recommendedName>
</protein>
<evidence type="ECO:0000256" key="8">
    <source>
        <dbReference type="ARBA" id="ARBA00022989"/>
    </source>
</evidence>
<keyword evidence="4 11" id="KW-0679">Respiratory chain</keyword>
<proteinExistence type="inferred from homology"/>
<comment type="similarity">
    <text evidence="2 11">Belongs to the complex I NDUFA13 subunit family.</text>
</comment>
<dbReference type="VEuPathDB" id="FungiDB:BDEG_22614"/>
<dbReference type="GO" id="GO:0045271">
    <property type="term" value="C:respiratory chain complex I"/>
    <property type="evidence" value="ECO:0007669"/>
    <property type="project" value="UniProtKB-UniRule"/>
</dbReference>
<evidence type="ECO:0000256" key="4">
    <source>
        <dbReference type="ARBA" id="ARBA00022660"/>
    </source>
</evidence>
<evidence type="ECO:0000256" key="9">
    <source>
        <dbReference type="ARBA" id="ARBA00023128"/>
    </source>
</evidence>
<dbReference type="OrthoDB" id="3308at2759"/>
<evidence type="ECO:0000256" key="7">
    <source>
        <dbReference type="ARBA" id="ARBA00022982"/>
    </source>
</evidence>
<evidence type="ECO:0000256" key="6">
    <source>
        <dbReference type="ARBA" id="ARBA00022792"/>
    </source>
</evidence>
<keyword evidence="10 11" id="KW-0472">Membrane</keyword>
<dbReference type="STRING" id="403673.A0A177WF16"/>
<feature type="transmembrane region" description="Helical" evidence="11">
    <location>
        <begin position="37"/>
        <end position="58"/>
    </location>
</feature>